<dbReference type="InterPro" id="IPR050250">
    <property type="entry name" value="Macrolide_Exporter_MacB"/>
</dbReference>
<feature type="transmembrane region" description="Helical" evidence="8">
    <location>
        <begin position="421"/>
        <end position="441"/>
    </location>
</feature>
<evidence type="ECO:0000256" key="6">
    <source>
        <dbReference type="ARBA" id="ARBA00038076"/>
    </source>
</evidence>
<feature type="domain" description="ABC3 transporter permease C-terminal" evidence="9">
    <location>
        <begin position="286"/>
        <end position="398"/>
    </location>
</feature>
<name>A0ABW3RPP8_9SPHI</name>
<reference evidence="12" key="1">
    <citation type="journal article" date="2019" name="Int. J. Syst. Evol. Microbiol.">
        <title>The Global Catalogue of Microorganisms (GCM) 10K type strain sequencing project: providing services to taxonomists for standard genome sequencing and annotation.</title>
        <authorList>
            <consortium name="The Broad Institute Genomics Platform"/>
            <consortium name="The Broad Institute Genome Sequencing Center for Infectious Disease"/>
            <person name="Wu L."/>
            <person name="Ma J."/>
        </authorList>
    </citation>
    <scope>NUCLEOTIDE SEQUENCE [LARGE SCALE GENOMIC DNA]</scope>
    <source>
        <strain evidence="12">CCUG 52468</strain>
    </source>
</reference>
<evidence type="ECO:0000256" key="8">
    <source>
        <dbReference type="SAM" id="Phobius"/>
    </source>
</evidence>
<keyword evidence="12" id="KW-1185">Reference proteome</keyword>
<evidence type="ECO:0000313" key="12">
    <source>
        <dbReference type="Proteomes" id="UP001597205"/>
    </source>
</evidence>
<keyword evidence="5 8" id="KW-0472">Membrane</keyword>
<feature type="transmembrane region" description="Helical" evidence="8">
    <location>
        <begin position="763"/>
        <end position="783"/>
    </location>
</feature>
<dbReference type="InterPro" id="IPR003838">
    <property type="entry name" value="ABC3_permease_C"/>
</dbReference>
<dbReference type="PANTHER" id="PTHR30572:SF4">
    <property type="entry name" value="ABC TRANSPORTER PERMEASE YTRF"/>
    <property type="match status" value="1"/>
</dbReference>
<comment type="subcellular location">
    <subcellularLocation>
        <location evidence="1">Cell membrane</location>
        <topology evidence="1">Multi-pass membrane protein</topology>
    </subcellularLocation>
</comment>
<feature type="domain" description="ABC3 transporter permease C-terminal" evidence="9">
    <location>
        <begin position="679"/>
        <end position="793"/>
    </location>
</feature>
<dbReference type="RefSeq" id="WP_380898128.1">
    <property type="nucleotide sequence ID" value="NZ_JBHTKY010000029.1"/>
</dbReference>
<feature type="transmembrane region" description="Helical" evidence="8">
    <location>
        <begin position="21"/>
        <end position="41"/>
    </location>
</feature>
<sequence>MIKNDWKIAWRNLWKNKTFSILNILGLTLGFTGFILSYQYINRETSYDKWNPNYDKIYQIGLESDGAFTQETPPSLAPLIKENFPEVELAGRRMIYPYGGYPIFGETTVYMKTAALLDSSAAEIFQVKSQNGPLFKSRDQKEATLVNERDAKLLFKPEDLAFNEPKKLPMLAVNSGMEETIYGIIQERKMSMIDYDFIFIKEIGDEKADGNPFTYQTFIQVKENANIEALQEKINNLYQNKIANNDRVRSSAFAKGSIYIDPLANLHLQPKAGSNTPYLIVWIIGILSIIILVLASANFANMIMAQADQRVKELAIKKILGSSRLAIISQLLIEVLILTVIAASLSLIALAISGNILQKWFNDDLKNYLFSQKTLFQLSLAVVATTLLSGIYPAIVLSGYKTIHLLKGSFTKTAQKFTFRNALLTFQVVFAIVFIVGMLVVQQQIKYIRDTDKGFEPEQIIGFNGIGLYYNGAIGGNFEDFQKRLMNDPSIVSATSATNVPSYGERPPKKEFFSNSAKFDMEHIVIDPRYFETLKIEKIAGEENISLAQILKDSLSNYAVINEIAAKSLGLTNPIGAKIAGCDVNFEIIAVVKDSKTYGFENKVAPTVYSYKNECGQRIFKIALMVRTAAGMADQAIKIVEKEWQKNELSKDLPLDYRFMDQQYASLHAKQEEMQSAFNIFSIIAVIIASLGLFSMSAFQVTVKRKEMSVRKVLGASLNAIFFQLNKPFFKIFGIACLFAIPLAFLMIRSWLNNFAYHIEIQWWYFAFAAVIVFGIILLTISYQAIKAAKENPVDSLRDE</sequence>
<evidence type="ECO:0000256" key="5">
    <source>
        <dbReference type="ARBA" id="ARBA00023136"/>
    </source>
</evidence>
<feature type="transmembrane region" description="Helical" evidence="8">
    <location>
        <begin position="279"/>
        <end position="304"/>
    </location>
</feature>
<feature type="transmembrane region" description="Helical" evidence="8">
    <location>
        <begin position="729"/>
        <end position="751"/>
    </location>
</feature>
<evidence type="ECO:0000256" key="2">
    <source>
        <dbReference type="ARBA" id="ARBA00022475"/>
    </source>
</evidence>
<evidence type="ECO:0000259" key="10">
    <source>
        <dbReference type="Pfam" id="PF12704"/>
    </source>
</evidence>
<gene>
    <name evidence="11" type="ORF">ACFQ2C_15685</name>
</gene>
<dbReference type="InterPro" id="IPR025857">
    <property type="entry name" value="MacB_PCD"/>
</dbReference>
<dbReference type="Pfam" id="PF12704">
    <property type="entry name" value="MacB_PCD"/>
    <property type="match status" value="1"/>
</dbReference>
<dbReference type="EMBL" id="JBHTKY010000029">
    <property type="protein sequence ID" value="MFD1167050.1"/>
    <property type="molecule type" value="Genomic_DNA"/>
</dbReference>
<evidence type="ECO:0000256" key="7">
    <source>
        <dbReference type="SAM" id="Coils"/>
    </source>
</evidence>
<dbReference type="Pfam" id="PF02687">
    <property type="entry name" value="FtsX"/>
    <property type="match status" value="2"/>
</dbReference>
<keyword evidence="3 8" id="KW-0812">Transmembrane</keyword>
<evidence type="ECO:0000256" key="1">
    <source>
        <dbReference type="ARBA" id="ARBA00004651"/>
    </source>
</evidence>
<dbReference type="Proteomes" id="UP001597205">
    <property type="component" value="Unassembled WGS sequence"/>
</dbReference>
<keyword evidence="7" id="KW-0175">Coiled coil</keyword>
<evidence type="ECO:0000256" key="4">
    <source>
        <dbReference type="ARBA" id="ARBA00022989"/>
    </source>
</evidence>
<evidence type="ECO:0000259" key="9">
    <source>
        <dbReference type="Pfam" id="PF02687"/>
    </source>
</evidence>
<evidence type="ECO:0000313" key="11">
    <source>
        <dbReference type="EMBL" id="MFD1167050.1"/>
    </source>
</evidence>
<comment type="caution">
    <text evidence="11">The sequence shown here is derived from an EMBL/GenBank/DDBJ whole genome shotgun (WGS) entry which is preliminary data.</text>
</comment>
<feature type="domain" description="MacB-like periplasmic core" evidence="10">
    <location>
        <begin position="20"/>
        <end position="236"/>
    </location>
</feature>
<organism evidence="11 12">
    <name type="scientific">Sphingobacterium daejeonense</name>
    <dbReference type="NCBI Taxonomy" id="371142"/>
    <lineage>
        <taxon>Bacteria</taxon>
        <taxon>Pseudomonadati</taxon>
        <taxon>Bacteroidota</taxon>
        <taxon>Sphingobacteriia</taxon>
        <taxon>Sphingobacteriales</taxon>
        <taxon>Sphingobacteriaceae</taxon>
        <taxon>Sphingobacterium</taxon>
    </lineage>
</organism>
<protein>
    <submittedName>
        <fullName evidence="11">FtsX-like permease family protein</fullName>
    </submittedName>
</protein>
<comment type="similarity">
    <text evidence="6">Belongs to the ABC-4 integral membrane protein family.</text>
</comment>
<evidence type="ECO:0000256" key="3">
    <source>
        <dbReference type="ARBA" id="ARBA00022692"/>
    </source>
</evidence>
<feature type="coiled-coil region" evidence="7">
    <location>
        <begin position="220"/>
        <end position="247"/>
    </location>
</feature>
<feature type="transmembrane region" description="Helical" evidence="8">
    <location>
        <begin position="325"/>
        <end position="354"/>
    </location>
</feature>
<keyword evidence="2" id="KW-1003">Cell membrane</keyword>
<keyword evidence="4 8" id="KW-1133">Transmembrane helix</keyword>
<dbReference type="PANTHER" id="PTHR30572">
    <property type="entry name" value="MEMBRANE COMPONENT OF TRANSPORTER-RELATED"/>
    <property type="match status" value="1"/>
</dbReference>
<feature type="transmembrane region" description="Helical" evidence="8">
    <location>
        <begin position="680"/>
        <end position="703"/>
    </location>
</feature>
<proteinExistence type="inferred from homology"/>
<feature type="transmembrane region" description="Helical" evidence="8">
    <location>
        <begin position="374"/>
        <end position="400"/>
    </location>
</feature>
<accession>A0ABW3RPP8</accession>